<dbReference type="RefSeq" id="WP_249504069.1">
    <property type="nucleotide sequence ID" value="NZ_CP097253.1"/>
</dbReference>
<protein>
    <submittedName>
        <fullName evidence="1">Uncharacterized protein</fullName>
    </submittedName>
</protein>
<evidence type="ECO:0000313" key="2">
    <source>
        <dbReference type="Proteomes" id="UP000831921"/>
    </source>
</evidence>
<organism evidence="1 2">
    <name type="scientific">Sphingomonas glaciei</name>
    <dbReference type="NCBI Taxonomy" id="2938948"/>
    <lineage>
        <taxon>Bacteria</taxon>
        <taxon>Pseudomonadati</taxon>
        <taxon>Pseudomonadota</taxon>
        <taxon>Alphaproteobacteria</taxon>
        <taxon>Sphingomonadales</taxon>
        <taxon>Sphingomonadaceae</taxon>
        <taxon>Sphingomonas</taxon>
    </lineage>
</organism>
<keyword evidence="2" id="KW-1185">Reference proteome</keyword>
<name>A0ABY5MWV8_9SPHN</name>
<accession>A0ABY5MWV8</accession>
<evidence type="ECO:0000313" key="1">
    <source>
        <dbReference type="EMBL" id="UUR08291.1"/>
    </source>
</evidence>
<dbReference type="EMBL" id="CP097253">
    <property type="protein sequence ID" value="UUR08291.1"/>
    <property type="molecule type" value="Genomic_DNA"/>
</dbReference>
<dbReference type="Proteomes" id="UP000831921">
    <property type="component" value="Chromosome"/>
</dbReference>
<sequence>MPFQPNRELLGEPGEAFLRDILDRIVRSEGRKRALKPADAALRQHTIKVLLANLAVAALNRRNPRKFVALSLNSNDYANTGLSFTAVQLAFNQLQTLGLAIGRKGVAKPDGVNEQRGMRSRLRAKRAMRELMEVHGLRPEGIRNPPRNLIELKGNAPSAGPEPADVQASRVMIERINGLLANSDLQLADYAWERIRARTKLFEDLSDEERRHRQYLGDMTAKRLFRVFTRQWHLGGRLYGGWWIGVPKSERALITIDGEPTVELDYAQLHPTMLFATVGLQLDYDPYEFDGFSRELGKETFMRLLNRERHRGGRYIRRAGAARMPEGIEPSDYVARYKRHLAPVRHLLGEGMGLRLQRQDSDLALAVLDALAQQGIVALPIHDSFIVKKTHEHALRLTMTNTFTSLFGYESIVK</sequence>
<reference evidence="1 2" key="1">
    <citation type="submission" date="2022-05" db="EMBL/GenBank/DDBJ databases">
        <title>S8-45 Sphingomonas ultraviolaceadurans.</title>
        <authorList>
            <person name="Liu Y."/>
        </authorList>
    </citation>
    <scope>NUCLEOTIDE SEQUENCE [LARGE SCALE GENOMIC DNA]</scope>
    <source>
        <strain evidence="1 2">S8-45</strain>
    </source>
</reference>
<proteinExistence type="predicted"/>
<gene>
    <name evidence="1" type="ORF">M1K48_01180</name>
</gene>